<proteinExistence type="predicted"/>
<evidence type="ECO:0000256" key="2">
    <source>
        <dbReference type="SAM" id="SignalP"/>
    </source>
</evidence>
<dbReference type="SUPFAM" id="SSF57997">
    <property type="entry name" value="Tropomyosin"/>
    <property type="match status" value="1"/>
</dbReference>
<dbReference type="InterPro" id="IPR011055">
    <property type="entry name" value="Dup_hybrid_motif"/>
</dbReference>
<dbReference type="Pfam" id="PF01551">
    <property type="entry name" value="Peptidase_M23"/>
    <property type="match status" value="1"/>
</dbReference>
<accession>A0A7H9CIC4</accession>
<dbReference type="KEGG" id="cinf:CINF_1371"/>
<name>A0A7H9CIC4_9BACT</name>
<feature type="chain" id="PRO_5028896407" evidence="2">
    <location>
        <begin position="21"/>
        <end position="418"/>
    </location>
</feature>
<sequence>MRVFIVFLCLNFIFIATLNSAPKLSTKDKIATNEKTLATNKNLEEKLNKKLDELARDIVNSEAELKITQEKIDQMQAQVNKLESIAKSADTELQSLKEQNANLIKSQRQIEENMLKAISEKFAYDLIAPQDYAENQESIIANELLASLNTNINAQLSKMAVDYSKTTNLIKSQSKRISDIEFSLQDFRSKQEKLKQLSQKQNEELSKLKNDKESYSEQLAAISTQQLELRATLENLKIIEKDEKAKEEARLKAEQIKAAAKASKKTLADNEPQNVRKMGSSYQSSAVKKYKGAKTIAPLENFTLKQAFGDYTDPVYKIKIFNESVVLRSTTPDATVKNVLDGKVVFAKDTAVLQKVIIMENTDGIHTIYAHLSKIAPTIKVGSKIKKGYVIGRVERDLTFEVTQKNYHINPMELISAK</sequence>
<feature type="signal peptide" evidence="2">
    <location>
        <begin position="1"/>
        <end position="20"/>
    </location>
</feature>
<evidence type="ECO:0000256" key="1">
    <source>
        <dbReference type="SAM" id="Coils"/>
    </source>
</evidence>
<protein>
    <submittedName>
        <fullName evidence="4">Zinc metallopeptidase, M23 family</fullName>
    </submittedName>
</protein>
<dbReference type="SUPFAM" id="SSF51261">
    <property type="entry name" value="Duplicated hybrid motif"/>
    <property type="match status" value="1"/>
</dbReference>
<keyword evidence="2" id="KW-0732">Signal</keyword>
<feature type="coiled-coil region" evidence="1">
    <location>
        <begin position="33"/>
        <end position="113"/>
    </location>
</feature>
<feature type="domain" description="M23ase beta-sheet core" evidence="3">
    <location>
        <begin position="331"/>
        <end position="411"/>
    </location>
</feature>
<gene>
    <name evidence="4" type="ORF">CINF_1371</name>
</gene>
<dbReference type="RefSeq" id="WP_178696233.1">
    <property type="nucleotide sequence ID" value="NZ_CP049075.1"/>
</dbReference>
<dbReference type="Proteomes" id="UP000509414">
    <property type="component" value="Chromosome"/>
</dbReference>
<evidence type="ECO:0000313" key="5">
    <source>
        <dbReference type="Proteomes" id="UP000509414"/>
    </source>
</evidence>
<evidence type="ECO:0000313" key="4">
    <source>
        <dbReference type="EMBL" id="QLI05856.1"/>
    </source>
</evidence>
<dbReference type="AlphaFoldDB" id="A0A7H9CIC4"/>
<dbReference type="EMBL" id="CP049075">
    <property type="protein sequence ID" value="QLI05856.1"/>
    <property type="molecule type" value="Genomic_DNA"/>
</dbReference>
<evidence type="ECO:0000259" key="3">
    <source>
        <dbReference type="Pfam" id="PF01551"/>
    </source>
</evidence>
<feature type="coiled-coil region" evidence="1">
    <location>
        <begin position="184"/>
        <end position="266"/>
    </location>
</feature>
<keyword evidence="5" id="KW-1185">Reference proteome</keyword>
<keyword evidence="1" id="KW-0175">Coiled coil</keyword>
<reference evidence="4 5" key="1">
    <citation type="submission" date="2020-02" db="EMBL/GenBank/DDBJ databases">
        <title>Complete genome sequence of the novel Campylobacter species Candidatus Campylobacter infans.</title>
        <authorList>
            <person name="Duim B."/>
            <person name="Zomer A."/>
            <person name="van der Graaf L."/>
            <person name="Wagenaar J."/>
        </authorList>
    </citation>
    <scope>NUCLEOTIDE SEQUENCE [LARGE SCALE GENOMIC DNA]</scope>
    <source>
        <strain evidence="4 5">19S00001</strain>
    </source>
</reference>
<dbReference type="InterPro" id="IPR016047">
    <property type="entry name" value="M23ase_b-sheet_dom"/>
</dbReference>
<dbReference type="CDD" id="cd12797">
    <property type="entry name" value="M23_peptidase"/>
    <property type="match status" value="1"/>
</dbReference>
<organism evidence="4 5">
    <name type="scientific">Candidatus Campylobacter infans</name>
    <dbReference type="NCBI Taxonomy" id="2561898"/>
    <lineage>
        <taxon>Bacteria</taxon>
        <taxon>Pseudomonadati</taxon>
        <taxon>Campylobacterota</taxon>
        <taxon>Epsilonproteobacteria</taxon>
        <taxon>Campylobacterales</taxon>
        <taxon>Campylobacteraceae</taxon>
        <taxon>Campylobacter</taxon>
    </lineage>
</organism>
<dbReference type="Gene3D" id="2.70.70.10">
    <property type="entry name" value="Glucose Permease (Domain IIA)"/>
    <property type="match status" value="1"/>
</dbReference>